<comment type="caution">
    <text evidence="7">The sequence shown here is derived from an EMBL/GenBank/DDBJ whole genome shotgun (WGS) entry which is preliminary data.</text>
</comment>
<sequence length="491" mass="54870">MAIQTLPFSTLISIERTSATPVFRQLAGAIITLISNGKIKPGHQLPSTREMAGLIKLNRTTVVAAYDELSAQGWLEVDGRKGMFVSKRLPVVGPQSFKSANHSTSDGSGEKDFYRQISFGRPPRHEVKPFHLMINDGYPDHRIAPLNSIFNRYKTLFTKNHLQGPLLTGNPAGSLSLRTELAGFLSKTRGLNIDSENLLVTAGAQLAIYIAASMVLKAGSTVIVADLNYILADKLFEQLGAKLLKVKVDEHGIDVDAIEEICSRSRPDLLYIIPHHHHPTTVTLSAERRMKLLDIISRYQLPVIEDDYDYDFHYNNSPVLPLASADHNGYVLYVGSISKNLAPSIRMGYLVGSVDFVKQASRLKQLIDIRGDVLYEESIAHLFSTGEMQRHLRRSVKLYRQRRNRFCELLKASLGNLVQFTVPQGGMAVWITFPEDYSISELSDRLYEKGIYMNDGSIFRYSDTVNGIRLGFASLNDAEMETFAHALAQVR</sequence>
<dbReference type="EMBL" id="PYLS01000005">
    <property type="protein sequence ID" value="PST83175.1"/>
    <property type="molecule type" value="Genomic_DNA"/>
</dbReference>
<evidence type="ECO:0000256" key="1">
    <source>
        <dbReference type="ARBA" id="ARBA00005384"/>
    </source>
</evidence>
<proteinExistence type="inferred from homology"/>
<dbReference type="SUPFAM" id="SSF46785">
    <property type="entry name" value="Winged helix' DNA-binding domain"/>
    <property type="match status" value="1"/>
</dbReference>
<gene>
    <name evidence="7" type="ORF">C7T94_11285</name>
</gene>
<dbReference type="GO" id="GO:0030170">
    <property type="term" value="F:pyridoxal phosphate binding"/>
    <property type="evidence" value="ECO:0007669"/>
    <property type="project" value="InterPro"/>
</dbReference>
<dbReference type="InterPro" id="IPR036390">
    <property type="entry name" value="WH_DNA-bd_sf"/>
</dbReference>
<dbReference type="InterPro" id="IPR000524">
    <property type="entry name" value="Tscrpt_reg_HTH_GntR"/>
</dbReference>
<dbReference type="CDD" id="cd00609">
    <property type="entry name" value="AAT_like"/>
    <property type="match status" value="1"/>
</dbReference>
<evidence type="ECO:0000256" key="3">
    <source>
        <dbReference type="ARBA" id="ARBA00023015"/>
    </source>
</evidence>
<dbReference type="InterPro" id="IPR015424">
    <property type="entry name" value="PyrdxlP-dep_Trfase"/>
</dbReference>
<keyword evidence="5" id="KW-0804">Transcription</keyword>
<keyword evidence="2" id="KW-0663">Pyridoxal phosphate</keyword>
<dbReference type="PANTHER" id="PTHR46577">
    <property type="entry name" value="HTH-TYPE TRANSCRIPTIONAL REGULATORY PROTEIN GABR"/>
    <property type="match status" value="1"/>
</dbReference>
<dbReference type="AlphaFoldDB" id="A0A2T3HL51"/>
<keyword evidence="8" id="KW-1185">Reference proteome</keyword>
<dbReference type="SUPFAM" id="SSF53383">
    <property type="entry name" value="PLP-dependent transferases"/>
    <property type="match status" value="1"/>
</dbReference>
<evidence type="ECO:0000313" key="7">
    <source>
        <dbReference type="EMBL" id="PST83175.1"/>
    </source>
</evidence>
<evidence type="ECO:0000313" key="8">
    <source>
        <dbReference type="Proteomes" id="UP000240912"/>
    </source>
</evidence>
<dbReference type="GO" id="GO:0003677">
    <property type="term" value="F:DNA binding"/>
    <property type="evidence" value="ECO:0007669"/>
    <property type="project" value="UniProtKB-KW"/>
</dbReference>
<organism evidence="7 8">
    <name type="scientific">Pedobacter yulinensis</name>
    <dbReference type="NCBI Taxonomy" id="2126353"/>
    <lineage>
        <taxon>Bacteria</taxon>
        <taxon>Pseudomonadati</taxon>
        <taxon>Bacteroidota</taxon>
        <taxon>Sphingobacteriia</taxon>
        <taxon>Sphingobacteriales</taxon>
        <taxon>Sphingobacteriaceae</taxon>
        <taxon>Pedobacter</taxon>
    </lineage>
</organism>
<protein>
    <recommendedName>
        <fullName evidence="6">HTH gntR-type domain-containing protein</fullName>
    </recommendedName>
</protein>
<keyword evidence="3" id="KW-0805">Transcription regulation</keyword>
<name>A0A2T3HL51_9SPHI</name>
<dbReference type="InterPro" id="IPR051446">
    <property type="entry name" value="HTH_trans_reg/aminotransferase"/>
</dbReference>
<keyword evidence="4" id="KW-0238">DNA-binding</keyword>
<dbReference type="Gene3D" id="1.10.10.10">
    <property type="entry name" value="Winged helix-like DNA-binding domain superfamily/Winged helix DNA-binding domain"/>
    <property type="match status" value="1"/>
</dbReference>
<dbReference type="PROSITE" id="PS50949">
    <property type="entry name" value="HTH_GNTR"/>
    <property type="match status" value="1"/>
</dbReference>
<feature type="domain" description="HTH gntR-type" evidence="6">
    <location>
        <begin position="20"/>
        <end position="88"/>
    </location>
</feature>
<dbReference type="Pfam" id="PF00155">
    <property type="entry name" value="Aminotran_1_2"/>
    <property type="match status" value="1"/>
</dbReference>
<dbReference type="Proteomes" id="UP000240912">
    <property type="component" value="Unassembled WGS sequence"/>
</dbReference>
<accession>A0A2T3HL51</accession>
<dbReference type="InterPro" id="IPR015421">
    <property type="entry name" value="PyrdxlP-dep_Trfase_major"/>
</dbReference>
<reference evidence="7 8" key="1">
    <citation type="submission" date="2018-03" db="EMBL/GenBank/DDBJ databases">
        <authorList>
            <person name="Keele B.F."/>
        </authorList>
    </citation>
    <scope>NUCLEOTIDE SEQUENCE [LARGE SCALE GENOMIC DNA]</scope>
    <source>
        <strain evidence="7 8">YL28-9</strain>
    </source>
</reference>
<dbReference type="OrthoDB" id="594134at2"/>
<evidence type="ECO:0000259" key="6">
    <source>
        <dbReference type="PROSITE" id="PS50949"/>
    </source>
</evidence>
<dbReference type="InterPro" id="IPR036388">
    <property type="entry name" value="WH-like_DNA-bd_sf"/>
</dbReference>
<evidence type="ECO:0000256" key="5">
    <source>
        <dbReference type="ARBA" id="ARBA00023163"/>
    </source>
</evidence>
<dbReference type="Gene3D" id="3.40.640.10">
    <property type="entry name" value="Type I PLP-dependent aspartate aminotransferase-like (Major domain)"/>
    <property type="match status" value="1"/>
</dbReference>
<dbReference type="CDD" id="cd07377">
    <property type="entry name" value="WHTH_GntR"/>
    <property type="match status" value="1"/>
</dbReference>
<dbReference type="PANTHER" id="PTHR46577:SF2">
    <property type="entry name" value="TRANSCRIPTIONAL REGULATORY PROTEIN"/>
    <property type="match status" value="1"/>
</dbReference>
<evidence type="ECO:0000256" key="4">
    <source>
        <dbReference type="ARBA" id="ARBA00023125"/>
    </source>
</evidence>
<dbReference type="InterPro" id="IPR004839">
    <property type="entry name" value="Aminotransferase_I/II_large"/>
</dbReference>
<evidence type="ECO:0000256" key="2">
    <source>
        <dbReference type="ARBA" id="ARBA00022898"/>
    </source>
</evidence>
<dbReference type="Pfam" id="PF00392">
    <property type="entry name" value="GntR"/>
    <property type="match status" value="1"/>
</dbReference>
<dbReference type="RefSeq" id="WP_107215435.1">
    <property type="nucleotide sequence ID" value="NZ_KZ686269.1"/>
</dbReference>
<dbReference type="SMART" id="SM00345">
    <property type="entry name" value="HTH_GNTR"/>
    <property type="match status" value="1"/>
</dbReference>
<comment type="similarity">
    <text evidence="1">In the C-terminal section; belongs to the class-I pyridoxal-phosphate-dependent aminotransferase family.</text>
</comment>
<dbReference type="GO" id="GO:0003700">
    <property type="term" value="F:DNA-binding transcription factor activity"/>
    <property type="evidence" value="ECO:0007669"/>
    <property type="project" value="InterPro"/>
</dbReference>